<reference evidence="1" key="1">
    <citation type="submission" date="2021-06" db="EMBL/GenBank/DDBJ databases">
        <authorList>
            <person name="Kallberg Y."/>
            <person name="Tangrot J."/>
            <person name="Rosling A."/>
        </authorList>
    </citation>
    <scope>NUCLEOTIDE SEQUENCE</scope>
    <source>
        <strain evidence="1">87-6 pot B 2015</strain>
    </source>
</reference>
<name>A0A9N9CBP8_FUNMO</name>
<dbReference type="AlphaFoldDB" id="A0A9N9CBP8"/>
<dbReference type="EMBL" id="CAJVPP010002315">
    <property type="protein sequence ID" value="CAG8596022.1"/>
    <property type="molecule type" value="Genomic_DNA"/>
</dbReference>
<keyword evidence="2" id="KW-1185">Reference proteome</keyword>
<organism evidence="1 2">
    <name type="scientific">Funneliformis mosseae</name>
    <name type="common">Endomycorrhizal fungus</name>
    <name type="synonym">Glomus mosseae</name>
    <dbReference type="NCBI Taxonomy" id="27381"/>
    <lineage>
        <taxon>Eukaryota</taxon>
        <taxon>Fungi</taxon>
        <taxon>Fungi incertae sedis</taxon>
        <taxon>Mucoromycota</taxon>
        <taxon>Glomeromycotina</taxon>
        <taxon>Glomeromycetes</taxon>
        <taxon>Glomerales</taxon>
        <taxon>Glomeraceae</taxon>
        <taxon>Funneliformis</taxon>
    </lineage>
</organism>
<protein>
    <submittedName>
        <fullName evidence="1">6430_t:CDS:1</fullName>
    </submittedName>
</protein>
<proteinExistence type="predicted"/>
<sequence>MYIIDDAEISLTVLIKVTIVDEVSIFEPLVEETLFTSSLVGE</sequence>
<dbReference type="Proteomes" id="UP000789375">
    <property type="component" value="Unassembled WGS sequence"/>
</dbReference>
<gene>
    <name evidence="1" type="ORF">FMOSSE_LOCUS8694</name>
</gene>
<evidence type="ECO:0000313" key="1">
    <source>
        <dbReference type="EMBL" id="CAG8596022.1"/>
    </source>
</evidence>
<accession>A0A9N9CBP8</accession>
<evidence type="ECO:0000313" key="2">
    <source>
        <dbReference type="Proteomes" id="UP000789375"/>
    </source>
</evidence>
<comment type="caution">
    <text evidence="1">The sequence shown here is derived from an EMBL/GenBank/DDBJ whole genome shotgun (WGS) entry which is preliminary data.</text>
</comment>